<dbReference type="EMBL" id="CP046401">
    <property type="protein sequence ID" value="QGY47846.1"/>
    <property type="molecule type" value="Genomic_DNA"/>
</dbReference>
<keyword evidence="3" id="KW-1185">Reference proteome</keyword>
<evidence type="ECO:0000256" key="1">
    <source>
        <dbReference type="SAM" id="Phobius"/>
    </source>
</evidence>
<evidence type="ECO:0000313" key="2">
    <source>
        <dbReference type="EMBL" id="QGY47846.1"/>
    </source>
</evidence>
<protein>
    <submittedName>
        <fullName evidence="2">Uncharacterized protein</fullName>
    </submittedName>
</protein>
<keyword evidence="1" id="KW-1133">Transmembrane helix</keyword>
<gene>
    <name evidence="2" type="ORF">GM418_30580</name>
</gene>
<proteinExistence type="predicted"/>
<dbReference type="RefSeq" id="WP_158872099.1">
    <property type="nucleotide sequence ID" value="NZ_CP046401.1"/>
</dbReference>
<dbReference type="KEGG" id="mcos:GM418_30580"/>
<feature type="transmembrane region" description="Helical" evidence="1">
    <location>
        <begin position="6"/>
        <end position="28"/>
    </location>
</feature>
<dbReference type="Proteomes" id="UP000428260">
    <property type="component" value="Chromosome"/>
</dbReference>
<sequence>MQTIINIFTISGSILGIIAFLMTIFSSFHEHNIKKWEKLSSIIDFNDFNDFYNGVSIGIIYTNTSDKFRDLTRLIRNNSEEVQFKGLAKKKIEKLFSKILSETDKFYSEVQAPEWDVWKESREDIERKINKDYFDKKFDTHQEFSKHVDKSIENASNSIERIIALYREIYSLANRLPYEFLIKRI</sequence>
<evidence type="ECO:0000313" key="3">
    <source>
        <dbReference type="Proteomes" id="UP000428260"/>
    </source>
</evidence>
<keyword evidence="1" id="KW-0812">Transmembrane</keyword>
<reference evidence="2 3" key="1">
    <citation type="submission" date="2019-11" db="EMBL/GenBank/DDBJ databases">
        <authorList>
            <person name="Zheng R.K."/>
            <person name="Sun C.M."/>
        </authorList>
    </citation>
    <scope>NUCLEOTIDE SEQUENCE [LARGE SCALE GENOMIC DNA]</scope>
    <source>
        <strain evidence="2 3">WC007</strain>
    </source>
</reference>
<keyword evidence="1" id="KW-0472">Membrane</keyword>
<dbReference type="AlphaFoldDB" id="A0A6I6JXG2"/>
<organism evidence="2 3">
    <name type="scientific">Maribellus comscasis</name>
    <dbReference type="NCBI Taxonomy" id="2681766"/>
    <lineage>
        <taxon>Bacteria</taxon>
        <taxon>Pseudomonadati</taxon>
        <taxon>Bacteroidota</taxon>
        <taxon>Bacteroidia</taxon>
        <taxon>Marinilabiliales</taxon>
        <taxon>Prolixibacteraceae</taxon>
        <taxon>Maribellus</taxon>
    </lineage>
</organism>
<accession>A0A6I6JXG2</accession>
<name>A0A6I6JXG2_9BACT</name>